<evidence type="ECO:0000313" key="2">
    <source>
        <dbReference type="EMBL" id="UPT22804.1"/>
    </source>
</evidence>
<sequence>MERWLPAWVRTAEAEPGGADPIPDHVGTGRLRDRRALVVGHFAPEGGVARVVAAALAKEGAAVAVAGPAEGRPGDSPGREEWTAVPHTGPGVLATAVLLTELGAHTLPLRCDLDDEDACRRAVACTALEFGGVDLLVTCGGEAPAAGAAEVDTPQPESCPRTSVLATFWLVQAAAVYMPRGAAVVVTSHSAGRFGAAGHVGRAVGEAGVVNLTRSLAEPMRERGIAINCLVRDGQEKPHRTARAYLDLATAAPGPDSGAIRTVPGIRRSTA</sequence>
<dbReference type="PANTHER" id="PTHR42760">
    <property type="entry name" value="SHORT-CHAIN DEHYDROGENASES/REDUCTASES FAMILY MEMBER"/>
    <property type="match status" value="1"/>
</dbReference>
<evidence type="ECO:0000313" key="3">
    <source>
        <dbReference type="Proteomes" id="UP000832041"/>
    </source>
</evidence>
<dbReference type="Proteomes" id="UP000832041">
    <property type="component" value="Chromosome"/>
</dbReference>
<dbReference type="SUPFAM" id="SSF51735">
    <property type="entry name" value="NAD(P)-binding Rossmann-fold domains"/>
    <property type="match status" value="1"/>
</dbReference>
<dbReference type="Pfam" id="PF00106">
    <property type="entry name" value="adh_short"/>
    <property type="match status" value="1"/>
</dbReference>
<dbReference type="InterPro" id="IPR036291">
    <property type="entry name" value="NAD(P)-bd_dom_sf"/>
</dbReference>
<accession>A0ABY4L579</accession>
<protein>
    <submittedName>
        <fullName evidence="2">SDR family oxidoreductase</fullName>
    </submittedName>
</protein>
<comment type="similarity">
    <text evidence="1">Belongs to the short-chain dehydrogenases/reductases (SDR) family.</text>
</comment>
<proteinExistence type="inferred from homology"/>
<name>A0ABY4L579_THEAE</name>
<dbReference type="Gene3D" id="3.40.50.720">
    <property type="entry name" value="NAD(P)-binding Rossmann-like Domain"/>
    <property type="match status" value="1"/>
</dbReference>
<keyword evidence="3" id="KW-1185">Reference proteome</keyword>
<dbReference type="RefSeq" id="WP_248591316.1">
    <property type="nucleotide sequence ID" value="NZ_BAABEB010000011.1"/>
</dbReference>
<dbReference type="EMBL" id="CP051627">
    <property type="protein sequence ID" value="UPT22804.1"/>
    <property type="molecule type" value="Genomic_DNA"/>
</dbReference>
<gene>
    <name evidence="2" type="ORF">FOF52_19160</name>
</gene>
<evidence type="ECO:0000256" key="1">
    <source>
        <dbReference type="ARBA" id="ARBA00006484"/>
    </source>
</evidence>
<dbReference type="InterPro" id="IPR002347">
    <property type="entry name" value="SDR_fam"/>
</dbReference>
<organism evidence="2 3">
    <name type="scientific">Thermobifida alba</name>
    <name type="common">Thermomonospora alba</name>
    <dbReference type="NCBI Taxonomy" id="53522"/>
    <lineage>
        <taxon>Bacteria</taxon>
        <taxon>Bacillati</taxon>
        <taxon>Actinomycetota</taxon>
        <taxon>Actinomycetes</taxon>
        <taxon>Streptosporangiales</taxon>
        <taxon>Nocardiopsidaceae</taxon>
        <taxon>Thermobifida</taxon>
    </lineage>
</organism>
<reference evidence="2 3" key="1">
    <citation type="submission" date="2020-04" db="EMBL/GenBank/DDBJ databases">
        <title>Thermobifida alba genome sequencing and assembly.</title>
        <authorList>
            <person name="Luzics S."/>
            <person name="Horvath B."/>
            <person name="Nagy I."/>
            <person name="Toth A."/>
            <person name="Nagy I."/>
            <person name="Kukolya J."/>
        </authorList>
    </citation>
    <scope>NUCLEOTIDE SEQUENCE [LARGE SCALE GENOMIC DNA]</scope>
    <source>
        <strain evidence="2 3">DSM 43795</strain>
    </source>
</reference>